<evidence type="ECO:0008006" key="4">
    <source>
        <dbReference type="Google" id="ProtNLM"/>
    </source>
</evidence>
<dbReference type="AlphaFoldDB" id="A0ABD2PBF6"/>
<protein>
    <recommendedName>
        <fullName evidence="4">Outer dense fiber protein 3</fullName>
    </recommendedName>
</protein>
<accession>A0ABD2PBF6</accession>
<dbReference type="Proteomes" id="UP001516400">
    <property type="component" value="Unassembled WGS sequence"/>
</dbReference>
<evidence type="ECO:0000313" key="3">
    <source>
        <dbReference type="Proteomes" id="UP001516400"/>
    </source>
</evidence>
<feature type="region of interest" description="Disordered" evidence="1">
    <location>
        <begin position="71"/>
        <end position="91"/>
    </location>
</feature>
<dbReference type="EMBL" id="JABFTP020000185">
    <property type="protein sequence ID" value="KAL3288301.1"/>
    <property type="molecule type" value="Genomic_DNA"/>
</dbReference>
<proteinExistence type="predicted"/>
<evidence type="ECO:0000313" key="2">
    <source>
        <dbReference type="EMBL" id="KAL3288301.1"/>
    </source>
</evidence>
<organism evidence="2 3">
    <name type="scientific">Cryptolaemus montrouzieri</name>
    <dbReference type="NCBI Taxonomy" id="559131"/>
    <lineage>
        <taxon>Eukaryota</taxon>
        <taxon>Metazoa</taxon>
        <taxon>Ecdysozoa</taxon>
        <taxon>Arthropoda</taxon>
        <taxon>Hexapoda</taxon>
        <taxon>Insecta</taxon>
        <taxon>Pterygota</taxon>
        <taxon>Neoptera</taxon>
        <taxon>Endopterygota</taxon>
        <taxon>Coleoptera</taxon>
        <taxon>Polyphaga</taxon>
        <taxon>Cucujiformia</taxon>
        <taxon>Coccinelloidea</taxon>
        <taxon>Coccinellidae</taxon>
        <taxon>Scymninae</taxon>
        <taxon>Scymnini</taxon>
        <taxon>Cryptolaemus</taxon>
    </lineage>
</organism>
<name>A0ABD2PBF6_9CUCU</name>
<dbReference type="PANTHER" id="PTHR21580:SF28">
    <property type="entry name" value="BOREALIN N-TERMINAL DOMAIN-CONTAINING PROTEIN-RELATED"/>
    <property type="match status" value="1"/>
</dbReference>
<gene>
    <name evidence="2" type="ORF">HHI36_002749</name>
</gene>
<dbReference type="PANTHER" id="PTHR21580">
    <property type="entry name" value="SHIPPO-1-RELATED"/>
    <property type="match status" value="1"/>
</dbReference>
<reference evidence="2 3" key="1">
    <citation type="journal article" date="2021" name="BMC Biol.">
        <title>Horizontally acquired antibacterial genes associated with adaptive radiation of ladybird beetles.</title>
        <authorList>
            <person name="Li H.S."/>
            <person name="Tang X.F."/>
            <person name="Huang Y.H."/>
            <person name="Xu Z.Y."/>
            <person name="Chen M.L."/>
            <person name="Du X.Y."/>
            <person name="Qiu B.Y."/>
            <person name="Chen P.T."/>
            <person name="Zhang W."/>
            <person name="Slipinski A."/>
            <person name="Escalona H.E."/>
            <person name="Waterhouse R.M."/>
            <person name="Zwick A."/>
            <person name="Pang H."/>
        </authorList>
    </citation>
    <scope>NUCLEOTIDE SEQUENCE [LARGE SCALE GENOMIC DNA]</scope>
    <source>
        <strain evidence="2">SYSU2018</strain>
    </source>
</reference>
<evidence type="ECO:0000256" key="1">
    <source>
        <dbReference type="SAM" id="MobiDB-lite"/>
    </source>
</evidence>
<keyword evidence="3" id="KW-1185">Reference proteome</keyword>
<sequence length="232" mass="25847">MTKMLNIGHLGRIGPGPGKYLLPTNIGYPEHDTTKNRAPMYSMAPALHHQVKPTSPGPKYHLEHMTRVGKASPPAYSLSSRNKPFSLKRSPGPAEYFPKRAPVMPCYSMSCRHNPYKIPNYPGPDKYMLPTTLGPKAPDKHSNAAYTMSYKHYLIPKPTSPGPATYTPTSPSTYKEKLPHYTMRPMLPLPISKSISPGPKYYPKLWEKPGYSFGLHLNTLPYITPADDVPCA</sequence>
<dbReference type="InterPro" id="IPR010736">
    <property type="entry name" value="SHIPPO-rpt"/>
</dbReference>
<dbReference type="Pfam" id="PF07004">
    <property type="entry name" value="SHIPPO-rpt"/>
    <property type="match status" value="4"/>
</dbReference>
<comment type="caution">
    <text evidence="2">The sequence shown here is derived from an EMBL/GenBank/DDBJ whole genome shotgun (WGS) entry which is preliminary data.</text>
</comment>
<dbReference type="InterPro" id="IPR051291">
    <property type="entry name" value="CIMAP"/>
</dbReference>